<gene>
    <name evidence="1" type="ORF">QYE76_058787</name>
</gene>
<evidence type="ECO:0000313" key="2">
    <source>
        <dbReference type="Proteomes" id="UP001231189"/>
    </source>
</evidence>
<dbReference type="Proteomes" id="UP001231189">
    <property type="component" value="Unassembled WGS sequence"/>
</dbReference>
<accession>A0AAD8WRX8</accession>
<evidence type="ECO:0008006" key="3">
    <source>
        <dbReference type="Google" id="ProtNLM"/>
    </source>
</evidence>
<keyword evidence="2" id="KW-1185">Reference proteome</keyword>
<comment type="caution">
    <text evidence="1">The sequence shown here is derived from an EMBL/GenBank/DDBJ whole genome shotgun (WGS) entry which is preliminary data.</text>
</comment>
<name>A0AAD8WRX8_LOLMU</name>
<dbReference type="AlphaFoldDB" id="A0AAD8WRX8"/>
<protein>
    <recommendedName>
        <fullName evidence="3">Reverse transcriptase Ty1/copia-type domain-containing protein</fullName>
    </recommendedName>
</protein>
<reference evidence="1" key="1">
    <citation type="submission" date="2023-07" db="EMBL/GenBank/DDBJ databases">
        <title>A chromosome-level genome assembly of Lolium multiflorum.</title>
        <authorList>
            <person name="Chen Y."/>
            <person name="Copetti D."/>
            <person name="Kolliker R."/>
            <person name="Studer B."/>
        </authorList>
    </citation>
    <scope>NUCLEOTIDE SEQUENCE</scope>
    <source>
        <strain evidence="1">02402/16</strain>
        <tissue evidence="1">Leaf</tissue>
    </source>
</reference>
<organism evidence="1 2">
    <name type="scientific">Lolium multiflorum</name>
    <name type="common">Italian ryegrass</name>
    <name type="synonym">Lolium perenne subsp. multiflorum</name>
    <dbReference type="NCBI Taxonomy" id="4521"/>
    <lineage>
        <taxon>Eukaryota</taxon>
        <taxon>Viridiplantae</taxon>
        <taxon>Streptophyta</taxon>
        <taxon>Embryophyta</taxon>
        <taxon>Tracheophyta</taxon>
        <taxon>Spermatophyta</taxon>
        <taxon>Magnoliopsida</taxon>
        <taxon>Liliopsida</taxon>
        <taxon>Poales</taxon>
        <taxon>Poaceae</taxon>
        <taxon>BOP clade</taxon>
        <taxon>Pooideae</taxon>
        <taxon>Poodae</taxon>
        <taxon>Poeae</taxon>
        <taxon>Poeae Chloroplast Group 2 (Poeae type)</taxon>
        <taxon>Loliodinae</taxon>
        <taxon>Loliinae</taxon>
        <taxon>Lolium</taxon>
    </lineage>
</organism>
<evidence type="ECO:0000313" key="1">
    <source>
        <dbReference type="EMBL" id="KAK1670628.1"/>
    </source>
</evidence>
<sequence length="146" mass="15404">MPGAAADGVVVVCTSGLAAWPPICRCKGGGQCKLRQRAATQAMARRLRRDPISAGGVQIYMLVYVNDIGIAGSTTAAVDRLVSSLSDSLPIKDLGVLDYFLGFEASCTSLTQCRYVLHLLHRVNIENCNSASTPLATGEELNCDSG</sequence>
<proteinExistence type="predicted"/>
<dbReference type="EMBL" id="JAUUTY010000003">
    <property type="protein sequence ID" value="KAK1670628.1"/>
    <property type="molecule type" value="Genomic_DNA"/>
</dbReference>